<reference evidence="2" key="1">
    <citation type="submission" date="2019-12" db="EMBL/GenBank/DDBJ databases">
        <title>Whole genome sequencing of Haloarcula argentinensis strain pws5.</title>
        <authorList>
            <person name="Verma D.K."/>
            <person name="Gopal K."/>
            <person name="Prasad E.S."/>
        </authorList>
    </citation>
    <scope>NUCLEOTIDE SEQUENCE</scope>
    <source>
        <strain evidence="2">Pws5</strain>
    </source>
</reference>
<comment type="caution">
    <text evidence="2">The sequence shown here is derived from an EMBL/GenBank/DDBJ whole genome shotgun (WGS) entry which is preliminary data.</text>
</comment>
<keyword evidence="1" id="KW-0175">Coiled coil</keyword>
<evidence type="ECO:0000313" key="2">
    <source>
        <dbReference type="EMBL" id="NLV13953.1"/>
    </source>
</evidence>
<dbReference type="InterPro" id="IPR036390">
    <property type="entry name" value="WH_DNA-bd_sf"/>
</dbReference>
<dbReference type="Proteomes" id="UP000641625">
    <property type="component" value="Unassembled WGS sequence"/>
</dbReference>
<dbReference type="EMBL" id="WOWA01000004">
    <property type="protein sequence ID" value="NLV13953.1"/>
    <property type="molecule type" value="Genomic_DNA"/>
</dbReference>
<evidence type="ECO:0000313" key="3">
    <source>
        <dbReference type="Proteomes" id="UP000641625"/>
    </source>
</evidence>
<organism evidence="2 3">
    <name type="scientific">Haloarcula argentinensis</name>
    <dbReference type="NCBI Taxonomy" id="43776"/>
    <lineage>
        <taxon>Archaea</taxon>
        <taxon>Methanobacteriati</taxon>
        <taxon>Methanobacteriota</taxon>
        <taxon>Stenosarchaea group</taxon>
        <taxon>Halobacteria</taxon>
        <taxon>Halobacteriales</taxon>
        <taxon>Haloarculaceae</taxon>
        <taxon>Haloarcula</taxon>
    </lineage>
</organism>
<accession>A0A847UDV6</accession>
<feature type="coiled-coil region" evidence="1">
    <location>
        <begin position="80"/>
        <end position="122"/>
    </location>
</feature>
<sequence>MLTPDDLNDTDRRVLDVLLEGRVTPQYVADQLDVSRTYASERLKRLVEHDHVGKVASGLYELNNDPRVETDRRPQTEAGLENMRAMINGIEKEIQRAERGEVDRDIEQLREAAETLQDLYEEDLGVHEQLQEKDDA</sequence>
<dbReference type="SUPFAM" id="SSF46785">
    <property type="entry name" value="Winged helix' DNA-binding domain"/>
    <property type="match status" value="1"/>
</dbReference>
<proteinExistence type="predicted"/>
<dbReference type="AlphaFoldDB" id="A0A847UDV6"/>
<dbReference type="Pfam" id="PF13412">
    <property type="entry name" value="HTH_24"/>
    <property type="match status" value="1"/>
</dbReference>
<dbReference type="Gene3D" id="1.10.10.10">
    <property type="entry name" value="Winged helix-like DNA-binding domain superfamily/Winged helix DNA-binding domain"/>
    <property type="match status" value="1"/>
</dbReference>
<protein>
    <submittedName>
        <fullName evidence="2">MarR family transcriptional regulator</fullName>
    </submittedName>
</protein>
<gene>
    <name evidence="2" type="ORF">GOC77_11790</name>
</gene>
<dbReference type="InterPro" id="IPR036388">
    <property type="entry name" value="WH-like_DNA-bd_sf"/>
</dbReference>
<evidence type="ECO:0000256" key="1">
    <source>
        <dbReference type="SAM" id="Coils"/>
    </source>
</evidence>
<name>A0A847UDV6_HALAR</name>